<sequence>MATARRCAIIRITGKPGREEEYSDQLSYVFQYGSDLVHFLKSTGFKLPNGFTFDNDTADADFASLTAGLGHVMFPISYNEAAKLLDLEHEYEFYHVTMNEILFCLLPHPLRGSALTLYHECARSHPADGRYALQRLRYEVEGVPDADGMRYWTQMRAIVISETVDPAPQLATIRRLCERHRKVKPTYGDSDRVADLWHILAESAKKSPYVTPLYLVDSAAPYGSSGYRPKTQTQKPQTPDPPSRPTAMALRPQKQSKAPLDGEWVADSPTALYKKWSGTGYPCAVCFRMWGVTDAHAGTRGACPYVCIEAFANDKHLEMSKPAVPRPSLQPPPAGGTPDPPPAGNAPAPSADSGLEPAFRSVRLQLPASGGDDAVDPVDAAATVVHVEDSDAPPLVDGPVGASLAFQDEDTDWPALRSSPVWVPHVPGAGVVIGTQPQTLD</sequence>
<feature type="compositionally biased region" description="Low complexity" evidence="1">
    <location>
        <begin position="345"/>
        <end position="354"/>
    </location>
</feature>
<keyword evidence="3" id="KW-1185">Reference proteome</keyword>
<organism evidence="2 3">
    <name type="scientific">Cymbomonas tetramitiformis</name>
    <dbReference type="NCBI Taxonomy" id="36881"/>
    <lineage>
        <taxon>Eukaryota</taxon>
        <taxon>Viridiplantae</taxon>
        <taxon>Chlorophyta</taxon>
        <taxon>Pyramimonadophyceae</taxon>
        <taxon>Pyramimonadales</taxon>
        <taxon>Pyramimonadaceae</taxon>
        <taxon>Cymbomonas</taxon>
    </lineage>
</organism>
<protein>
    <submittedName>
        <fullName evidence="2">Uncharacterized protein</fullName>
    </submittedName>
</protein>
<feature type="compositionally biased region" description="Pro residues" evidence="1">
    <location>
        <begin position="324"/>
        <end position="344"/>
    </location>
</feature>
<evidence type="ECO:0000256" key="1">
    <source>
        <dbReference type="SAM" id="MobiDB-lite"/>
    </source>
</evidence>
<accession>A0AAE0EPM3</accession>
<evidence type="ECO:0000313" key="2">
    <source>
        <dbReference type="EMBL" id="KAK3234175.1"/>
    </source>
</evidence>
<feature type="region of interest" description="Disordered" evidence="1">
    <location>
        <begin position="321"/>
        <end position="355"/>
    </location>
</feature>
<evidence type="ECO:0000313" key="3">
    <source>
        <dbReference type="Proteomes" id="UP001190700"/>
    </source>
</evidence>
<gene>
    <name evidence="2" type="ORF">CYMTET_55566</name>
</gene>
<name>A0AAE0EPM3_9CHLO</name>
<feature type="region of interest" description="Disordered" evidence="1">
    <location>
        <begin position="225"/>
        <end position="263"/>
    </location>
</feature>
<dbReference type="EMBL" id="LGRX02035550">
    <property type="protein sequence ID" value="KAK3234175.1"/>
    <property type="molecule type" value="Genomic_DNA"/>
</dbReference>
<proteinExistence type="predicted"/>
<reference evidence="2 3" key="1">
    <citation type="journal article" date="2015" name="Genome Biol. Evol.">
        <title>Comparative Genomics of a Bacterivorous Green Alga Reveals Evolutionary Causalities and Consequences of Phago-Mixotrophic Mode of Nutrition.</title>
        <authorList>
            <person name="Burns J.A."/>
            <person name="Paasch A."/>
            <person name="Narechania A."/>
            <person name="Kim E."/>
        </authorList>
    </citation>
    <scope>NUCLEOTIDE SEQUENCE [LARGE SCALE GENOMIC DNA]</scope>
    <source>
        <strain evidence="2 3">PLY_AMNH</strain>
    </source>
</reference>
<dbReference type="AlphaFoldDB" id="A0AAE0EPM3"/>
<comment type="caution">
    <text evidence="2">The sequence shown here is derived from an EMBL/GenBank/DDBJ whole genome shotgun (WGS) entry which is preliminary data.</text>
</comment>
<dbReference type="Proteomes" id="UP001190700">
    <property type="component" value="Unassembled WGS sequence"/>
</dbReference>